<dbReference type="GO" id="GO:0006364">
    <property type="term" value="P:rRNA processing"/>
    <property type="evidence" value="ECO:0007669"/>
    <property type="project" value="InterPro"/>
</dbReference>
<dbReference type="SUPFAM" id="SSF50978">
    <property type="entry name" value="WD40 repeat-like"/>
    <property type="match status" value="1"/>
</dbReference>
<protein>
    <submittedName>
        <fullName evidence="6">PWP1 protein</fullName>
    </submittedName>
</protein>
<feature type="repeat" description="WD" evidence="4">
    <location>
        <begin position="276"/>
        <end position="318"/>
    </location>
</feature>
<evidence type="ECO:0000313" key="6">
    <source>
        <dbReference type="EMBL" id="CEP24049.1"/>
    </source>
</evidence>
<dbReference type="InterPro" id="IPR001680">
    <property type="entry name" value="WD40_rpt"/>
</dbReference>
<keyword evidence="1" id="KW-0597">Phosphoprotein</keyword>
<dbReference type="PANTHER" id="PTHR14091:SF0">
    <property type="entry name" value="PERIODIC TRYPTOPHAN PROTEIN 1 HOMOLOG"/>
    <property type="match status" value="1"/>
</dbReference>
<dbReference type="PROSITE" id="PS00678">
    <property type="entry name" value="WD_REPEATS_1"/>
    <property type="match status" value="1"/>
</dbReference>
<dbReference type="AlphaFoldDB" id="A0A0H5CHK7"/>
<dbReference type="InterPro" id="IPR044285">
    <property type="entry name" value="PWP1"/>
</dbReference>
<dbReference type="GO" id="GO:0005634">
    <property type="term" value="C:nucleus"/>
    <property type="evidence" value="ECO:0007669"/>
    <property type="project" value="TreeGrafter"/>
</dbReference>
<keyword evidence="2 4" id="KW-0853">WD repeat</keyword>
<dbReference type="InterPro" id="IPR019775">
    <property type="entry name" value="WD40_repeat_CS"/>
</dbReference>
<dbReference type="Gene3D" id="2.130.10.10">
    <property type="entry name" value="YVTN repeat-like/Quinoprotein amine dehydrogenase"/>
    <property type="match status" value="1"/>
</dbReference>
<dbReference type="InterPro" id="IPR036322">
    <property type="entry name" value="WD40_repeat_dom_sf"/>
</dbReference>
<dbReference type="Pfam" id="PF00400">
    <property type="entry name" value="WD40"/>
    <property type="match status" value="1"/>
</dbReference>
<dbReference type="PANTHER" id="PTHR14091">
    <property type="entry name" value="PERIODIC TRYPTOPHAN PROTEIN 1"/>
    <property type="match status" value="1"/>
</dbReference>
<gene>
    <name evidence="6" type="primary">PWP1</name>
    <name evidence="6" type="ORF">BN1211_4761</name>
</gene>
<evidence type="ECO:0000256" key="4">
    <source>
        <dbReference type="PROSITE-ProRule" id="PRU00221"/>
    </source>
</evidence>
<keyword evidence="3" id="KW-0677">Repeat</keyword>
<proteinExistence type="predicted"/>
<dbReference type="EMBL" id="CDQK01000005">
    <property type="protein sequence ID" value="CEP24049.1"/>
    <property type="molecule type" value="Genomic_DNA"/>
</dbReference>
<evidence type="ECO:0000256" key="2">
    <source>
        <dbReference type="ARBA" id="ARBA00022574"/>
    </source>
</evidence>
<dbReference type="SMART" id="SM00320">
    <property type="entry name" value="WD40"/>
    <property type="match status" value="4"/>
</dbReference>
<reference evidence="7" key="1">
    <citation type="journal article" date="2015" name="J. Biotechnol.">
        <title>The structure of the Cyberlindnera jadinii genome and its relation to Candida utilis analyzed by the occurrence of single nucleotide polymorphisms.</title>
        <authorList>
            <person name="Rupp O."/>
            <person name="Brinkrolf K."/>
            <person name="Buerth C."/>
            <person name="Kunigo M."/>
            <person name="Schneider J."/>
            <person name="Jaenicke S."/>
            <person name="Goesmann A."/>
            <person name="Puehler A."/>
            <person name="Jaeger K.-E."/>
            <person name="Ernst J.F."/>
        </authorList>
    </citation>
    <scope>NUCLEOTIDE SEQUENCE [LARGE SCALE GENOMIC DNA]</scope>
    <source>
        <strain evidence="7">ATCC 18201 / CBS 1600 / BCRC 20928 / JCM 3617 / NBRC 0987 / NRRL Y-1542</strain>
    </source>
</reference>
<accession>A0A0H5CHK7</accession>
<dbReference type="PROSITE" id="PS50082">
    <property type="entry name" value="WD_REPEATS_2"/>
    <property type="match status" value="1"/>
</dbReference>
<evidence type="ECO:0000256" key="1">
    <source>
        <dbReference type="ARBA" id="ARBA00022553"/>
    </source>
</evidence>
<evidence type="ECO:0000256" key="3">
    <source>
        <dbReference type="ARBA" id="ARBA00022737"/>
    </source>
</evidence>
<feature type="region of interest" description="Disordered" evidence="5">
    <location>
        <begin position="542"/>
        <end position="565"/>
    </location>
</feature>
<evidence type="ECO:0000313" key="7">
    <source>
        <dbReference type="Proteomes" id="UP000038830"/>
    </source>
</evidence>
<dbReference type="InterPro" id="IPR015943">
    <property type="entry name" value="WD40/YVTN_repeat-like_dom_sf"/>
</dbReference>
<dbReference type="PROSITE" id="PS50294">
    <property type="entry name" value="WD_REPEATS_REGION"/>
    <property type="match status" value="1"/>
</dbReference>
<evidence type="ECO:0000256" key="5">
    <source>
        <dbReference type="SAM" id="MobiDB-lite"/>
    </source>
</evidence>
<sequence length="565" mass="63198">MLSSTTWVPRGFASEFPEKYELDDQEMERINKLAQLEIEDAQEGIKALEEDGEVEPEEAEVQAAKLTTQIELDDDLKEYDLEHYDDDVDENGEPVTMFPGLRDDVEFHEGEEGEDPYITLPNEEEVNEEKLESQVYPTDNMVLATRTEDDISYLDVYVYDDGAGAPQGADEEEEDKLDPDVANGLQRGSSLYIHHDLMLPAFPLCVEWINYRPNKDTEDNVGNFAAIGTFDPQIEIWNLDCIDKAFPDVILGEPSSNSYNNIKAKKQKKKKSQHVTTHHTDAVLSLAHNKFHRNVLASTSADHTVKLWDLNQAVAVRSIDTIHSKKNVSSSQWHPEDGAILLTGGYDSRVAVSDVRITDVNEMSKYWSVGAGEEIENICWSSNEQFVAGTDQGNVYAFDIRNESKPLWTLQAHDAGISSLQVNSYIPDLLVTSAMGEKAIKLWKIPTTATSSGKGPSMVLSRDFGVGNVLTSSFAPDIEVAGHVVVGGVNKGLKMFDVFSNRAVRTGFKESLRELQKRAREQAKENGRASRIARKYQEGYEEAVLEVESDGEKSEDEDDEEVMEE</sequence>
<dbReference type="Proteomes" id="UP000038830">
    <property type="component" value="Unassembled WGS sequence"/>
</dbReference>
<organism evidence="6 7">
    <name type="scientific">Cyberlindnera jadinii (strain ATCC 18201 / CBS 1600 / BCRC 20928 / JCM 3617 / NBRC 0987 / NRRL Y-1542)</name>
    <name type="common">Torula yeast</name>
    <name type="synonym">Candida utilis</name>
    <dbReference type="NCBI Taxonomy" id="983966"/>
    <lineage>
        <taxon>Eukaryota</taxon>
        <taxon>Fungi</taxon>
        <taxon>Dikarya</taxon>
        <taxon>Ascomycota</taxon>
        <taxon>Saccharomycotina</taxon>
        <taxon>Saccharomycetes</taxon>
        <taxon>Phaffomycetales</taxon>
        <taxon>Phaffomycetaceae</taxon>
        <taxon>Cyberlindnera</taxon>
    </lineage>
</organism>
<name>A0A0H5CHK7_CYBJN</name>